<dbReference type="InterPro" id="IPR032675">
    <property type="entry name" value="LRR_dom_sf"/>
</dbReference>
<dbReference type="EMBL" id="ML996094">
    <property type="protein sequence ID" value="KAF2148009.1"/>
    <property type="molecule type" value="Genomic_DNA"/>
</dbReference>
<feature type="domain" description="F-box" evidence="2">
    <location>
        <begin position="3"/>
        <end position="52"/>
    </location>
</feature>
<dbReference type="PROSITE" id="PS50181">
    <property type="entry name" value="FBOX"/>
    <property type="match status" value="1"/>
</dbReference>
<dbReference type="Proteomes" id="UP000799439">
    <property type="component" value="Unassembled WGS sequence"/>
</dbReference>
<protein>
    <recommendedName>
        <fullName evidence="2">F-box domain-containing protein</fullName>
    </recommendedName>
</protein>
<feature type="region of interest" description="Disordered" evidence="1">
    <location>
        <begin position="365"/>
        <end position="385"/>
    </location>
</feature>
<feature type="compositionally biased region" description="Basic and acidic residues" evidence="1">
    <location>
        <begin position="372"/>
        <end position="385"/>
    </location>
</feature>
<accession>A0A9P4IW83</accession>
<dbReference type="InterPro" id="IPR001810">
    <property type="entry name" value="F-box_dom"/>
</dbReference>
<keyword evidence="4" id="KW-1185">Reference proteome</keyword>
<evidence type="ECO:0000313" key="4">
    <source>
        <dbReference type="Proteomes" id="UP000799439"/>
    </source>
</evidence>
<reference evidence="3" key="1">
    <citation type="journal article" date="2020" name="Stud. Mycol.">
        <title>101 Dothideomycetes genomes: a test case for predicting lifestyles and emergence of pathogens.</title>
        <authorList>
            <person name="Haridas S."/>
            <person name="Albert R."/>
            <person name="Binder M."/>
            <person name="Bloem J."/>
            <person name="Labutti K."/>
            <person name="Salamov A."/>
            <person name="Andreopoulos B."/>
            <person name="Baker S."/>
            <person name="Barry K."/>
            <person name="Bills G."/>
            <person name="Bluhm B."/>
            <person name="Cannon C."/>
            <person name="Castanera R."/>
            <person name="Culley D."/>
            <person name="Daum C."/>
            <person name="Ezra D."/>
            <person name="Gonzalez J."/>
            <person name="Henrissat B."/>
            <person name="Kuo A."/>
            <person name="Liang C."/>
            <person name="Lipzen A."/>
            <person name="Lutzoni F."/>
            <person name="Magnuson J."/>
            <person name="Mondo S."/>
            <person name="Nolan M."/>
            <person name="Ohm R."/>
            <person name="Pangilinan J."/>
            <person name="Park H.-J."/>
            <person name="Ramirez L."/>
            <person name="Alfaro M."/>
            <person name="Sun H."/>
            <person name="Tritt A."/>
            <person name="Yoshinaga Y."/>
            <person name="Zwiers L.-H."/>
            <person name="Turgeon B."/>
            <person name="Goodwin S."/>
            <person name="Spatafora J."/>
            <person name="Crous P."/>
            <person name="Grigoriev I."/>
        </authorList>
    </citation>
    <scope>NUCLEOTIDE SEQUENCE</scope>
    <source>
        <strain evidence="3">CBS 260.36</strain>
    </source>
</reference>
<dbReference type="AlphaFoldDB" id="A0A9P4IW83"/>
<dbReference type="Pfam" id="PF00646">
    <property type="entry name" value="F-box"/>
    <property type="match status" value="1"/>
</dbReference>
<organism evidence="3 4">
    <name type="scientific">Myriangium duriaei CBS 260.36</name>
    <dbReference type="NCBI Taxonomy" id="1168546"/>
    <lineage>
        <taxon>Eukaryota</taxon>
        <taxon>Fungi</taxon>
        <taxon>Dikarya</taxon>
        <taxon>Ascomycota</taxon>
        <taxon>Pezizomycotina</taxon>
        <taxon>Dothideomycetes</taxon>
        <taxon>Dothideomycetidae</taxon>
        <taxon>Myriangiales</taxon>
        <taxon>Myriangiaceae</taxon>
        <taxon>Myriangium</taxon>
    </lineage>
</organism>
<name>A0A9P4IW83_9PEZI</name>
<dbReference type="Gene3D" id="3.80.10.10">
    <property type="entry name" value="Ribonuclease Inhibitor"/>
    <property type="match status" value="1"/>
</dbReference>
<gene>
    <name evidence="3" type="ORF">K461DRAFT_272196</name>
</gene>
<comment type="caution">
    <text evidence="3">The sequence shown here is derived from an EMBL/GenBank/DDBJ whole genome shotgun (WGS) entry which is preliminary data.</text>
</comment>
<sequence length="418" mass="47154">MAQIALGSLPPEVFQNIICRLDLGDIRSLRLTASSLKDSATRNFQIHLFTKSVDVDSRNELDEFTRMSEPGQMGCFMRSLTLKIVLPPKGNKKPRTKSKGNAQVLASALNNLRLNTASGRLQTLTLVVEREDISAKVYPWSYGQVQGFDNWKPVWDAAQRVLLIAFKALEISGLPIDEFDVFGSIRRCSLACDLLAPVLRIDFSASFRGLKRLSLSLSDHMQKTTDPVGSSARHVESVCCFIQLCPDLEVLELHWFHLFHESEDEKAGSEQERRFFNSLADSVTLTSLRRLSLRGVRATEAALTTFFAAHPLLTELVMEDVALDSGKFDNVFRTITPRLEYIHLDNLWAEKLLYFDIKGTPHVPRSCRDKKKIGPNDLTREGNEAKRPIRCKQSNGRTLGSPQLLRWIGQRRAQYGPP</sequence>
<evidence type="ECO:0000313" key="3">
    <source>
        <dbReference type="EMBL" id="KAF2148009.1"/>
    </source>
</evidence>
<dbReference type="OrthoDB" id="3438345at2759"/>
<evidence type="ECO:0000256" key="1">
    <source>
        <dbReference type="SAM" id="MobiDB-lite"/>
    </source>
</evidence>
<proteinExistence type="predicted"/>
<evidence type="ECO:0000259" key="2">
    <source>
        <dbReference type="PROSITE" id="PS50181"/>
    </source>
</evidence>
<dbReference type="SUPFAM" id="SSF52047">
    <property type="entry name" value="RNI-like"/>
    <property type="match status" value="1"/>
</dbReference>